<dbReference type="OrthoDB" id="9814490at2"/>
<dbReference type="InterPro" id="IPR018357">
    <property type="entry name" value="Hexapep_transf_CS"/>
</dbReference>
<dbReference type="CDD" id="cd03354">
    <property type="entry name" value="LbH_SAT"/>
    <property type="match status" value="1"/>
</dbReference>
<evidence type="ECO:0000313" key="6">
    <source>
        <dbReference type="EMBL" id="EIY71018.1"/>
    </source>
</evidence>
<dbReference type="InterPro" id="IPR011004">
    <property type="entry name" value="Trimer_LpxA-like_sf"/>
</dbReference>
<dbReference type="PROSITE" id="PS00101">
    <property type="entry name" value="HEXAPEP_TRANSFERASES"/>
    <property type="match status" value="1"/>
</dbReference>
<dbReference type="SUPFAM" id="SSF51161">
    <property type="entry name" value="Trimeric LpxA-like enzymes"/>
    <property type="match status" value="1"/>
</dbReference>
<dbReference type="EC" id="2.3.1.30" evidence="5"/>
<evidence type="ECO:0000313" key="7">
    <source>
        <dbReference type="Proteomes" id="UP000005150"/>
    </source>
</evidence>
<keyword evidence="2 5" id="KW-0808">Transferase</keyword>
<dbReference type="Proteomes" id="UP000005150">
    <property type="component" value="Unassembled WGS sequence"/>
</dbReference>
<keyword evidence="3" id="KW-0677">Repeat</keyword>
<evidence type="ECO:0000256" key="1">
    <source>
        <dbReference type="ARBA" id="ARBA00007274"/>
    </source>
</evidence>
<dbReference type="HOGENOM" id="CLU_051638_11_0_10"/>
<dbReference type="GO" id="GO:0006535">
    <property type="term" value="P:cysteine biosynthetic process from serine"/>
    <property type="evidence" value="ECO:0007669"/>
    <property type="project" value="InterPro"/>
</dbReference>
<dbReference type="InterPro" id="IPR005881">
    <property type="entry name" value="Ser_O-AcTrfase"/>
</dbReference>
<organism evidence="6 7">
    <name type="scientific">Bacteroides salyersiae CL02T12C01</name>
    <dbReference type="NCBI Taxonomy" id="997887"/>
    <lineage>
        <taxon>Bacteria</taxon>
        <taxon>Pseudomonadati</taxon>
        <taxon>Bacteroidota</taxon>
        <taxon>Bacteroidia</taxon>
        <taxon>Bacteroidales</taxon>
        <taxon>Bacteroidaceae</taxon>
        <taxon>Bacteroides</taxon>
    </lineage>
</organism>
<keyword evidence="7" id="KW-1185">Reference proteome</keyword>
<comment type="catalytic activity">
    <reaction evidence="5">
        <text>L-serine + acetyl-CoA = O-acetyl-L-serine + CoA</text>
        <dbReference type="Rhea" id="RHEA:24560"/>
        <dbReference type="ChEBI" id="CHEBI:33384"/>
        <dbReference type="ChEBI" id="CHEBI:57287"/>
        <dbReference type="ChEBI" id="CHEBI:57288"/>
        <dbReference type="ChEBI" id="CHEBI:58340"/>
        <dbReference type="EC" id="2.3.1.30"/>
    </reaction>
</comment>
<evidence type="ECO:0000256" key="3">
    <source>
        <dbReference type="ARBA" id="ARBA00022737"/>
    </source>
</evidence>
<evidence type="ECO:0000256" key="5">
    <source>
        <dbReference type="PIRNR" id="PIRNR000441"/>
    </source>
</evidence>
<comment type="similarity">
    <text evidence="1 5">Belongs to the transferase hexapeptide repeat family.</text>
</comment>
<dbReference type="Gene3D" id="2.160.10.10">
    <property type="entry name" value="Hexapeptide repeat proteins"/>
    <property type="match status" value="1"/>
</dbReference>
<dbReference type="InterPro" id="IPR045304">
    <property type="entry name" value="LbH_SAT"/>
</dbReference>
<dbReference type="PATRIC" id="fig|997887.3.peg.352"/>
<dbReference type="AlphaFoldDB" id="I9TP52"/>
<reference evidence="6 7" key="1">
    <citation type="submission" date="2012-02" db="EMBL/GenBank/DDBJ databases">
        <title>The Genome Sequence of Bacteroides salyersiae CL02T12C01.</title>
        <authorList>
            <consortium name="The Broad Institute Genome Sequencing Platform"/>
            <person name="Earl A."/>
            <person name="Ward D."/>
            <person name="Feldgarden M."/>
            <person name="Gevers D."/>
            <person name="Zitomersky N.L."/>
            <person name="Coyne M.J."/>
            <person name="Comstock L.E."/>
            <person name="Young S.K."/>
            <person name="Zeng Q."/>
            <person name="Gargeya S."/>
            <person name="Fitzgerald M."/>
            <person name="Haas B."/>
            <person name="Abouelleil A."/>
            <person name="Alvarado L."/>
            <person name="Arachchi H.M."/>
            <person name="Berlin A."/>
            <person name="Chapman S.B."/>
            <person name="Gearin G."/>
            <person name="Goldberg J."/>
            <person name="Griggs A."/>
            <person name="Gujja S."/>
            <person name="Hansen M."/>
            <person name="Heiman D."/>
            <person name="Howarth C."/>
            <person name="Larimer J."/>
            <person name="Lui A."/>
            <person name="MacDonald P.J.P."/>
            <person name="McCowen C."/>
            <person name="Montmayeur A."/>
            <person name="Murphy C."/>
            <person name="Neiman D."/>
            <person name="Pearson M."/>
            <person name="Priest M."/>
            <person name="Roberts A."/>
            <person name="Saif S."/>
            <person name="Shea T."/>
            <person name="Sisk P."/>
            <person name="Stolte C."/>
            <person name="Sykes S."/>
            <person name="Wortman J."/>
            <person name="Nusbaum C."/>
            <person name="Birren B."/>
        </authorList>
    </citation>
    <scope>NUCLEOTIDE SEQUENCE [LARGE SCALE GENOMIC DNA]</scope>
    <source>
        <strain evidence="6 7">CL02T12C01</strain>
    </source>
</reference>
<keyword evidence="4 5" id="KW-0012">Acyltransferase</keyword>
<name>I9TP52_9BACE</name>
<dbReference type="PANTHER" id="PTHR42811">
    <property type="entry name" value="SERINE ACETYLTRANSFERASE"/>
    <property type="match status" value="1"/>
</dbReference>
<comment type="caution">
    <text evidence="6">The sequence shown here is derived from an EMBL/GenBank/DDBJ whole genome shotgun (WGS) entry which is preliminary data.</text>
</comment>
<dbReference type="InterPro" id="IPR001451">
    <property type="entry name" value="Hexapep"/>
</dbReference>
<proteinExistence type="inferred from homology"/>
<dbReference type="GO" id="GO:0009001">
    <property type="term" value="F:serine O-acetyltransferase activity"/>
    <property type="evidence" value="ECO:0007669"/>
    <property type="project" value="UniProtKB-EC"/>
</dbReference>
<dbReference type="GO" id="GO:0005737">
    <property type="term" value="C:cytoplasm"/>
    <property type="evidence" value="ECO:0007669"/>
    <property type="project" value="InterPro"/>
</dbReference>
<dbReference type="RefSeq" id="WP_005924918.1">
    <property type="nucleotide sequence ID" value="NZ_JH724307.1"/>
</dbReference>
<evidence type="ECO:0000256" key="4">
    <source>
        <dbReference type="ARBA" id="ARBA00023315"/>
    </source>
</evidence>
<dbReference type="Pfam" id="PF00132">
    <property type="entry name" value="Hexapep"/>
    <property type="match status" value="1"/>
</dbReference>
<protein>
    <recommendedName>
        <fullName evidence="5">Serine acetyltransferase</fullName>
        <ecNumber evidence="5">2.3.1.30</ecNumber>
    </recommendedName>
</protein>
<gene>
    <name evidence="6" type="ORF">HMPREF1071_00335</name>
</gene>
<evidence type="ECO:0000256" key="2">
    <source>
        <dbReference type="ARBA" id="ARBA00022679"/>
    </source>
</evidence>
<accession>I9TP52</accession>
<dbReference type="EMBL" id="AGXV01000003">
    <property type="protein sequence ID" value="EIY71018.1"/>
    <property type="molecule type" value="Genomic_DNA"/>
</dbReference>
<dbReference type="PIRSF" id="PIRSF000441">
    <property type="entry name" value="CysE"/>
    <property type="match status" value="1"/>
</dbReference>
<sequence length="186" mass="21497">MIRNKVDYKYYLAEDLKRYHVRFIDRFIFSENYQTLKYLRVLRRLEYLTNIKKNIFRKIEYYYAFWNYRRLCFRTKMRIGINTCGPGLYIPHIGFLIVVARSRVGKNCIITPGVVIGTKHTFDNVPTIGDNVEIALGAKIIGKVSIGNNVIIAPNSVVVKDIPDNCVVSGIPAKIIKKDGMKVNFN</sequence>